<evidence type="ECO:0000256" key="8">
    <source>
        <dbReference type="ARBA" id="ARBA00022741"/>
    </source>
</evidence>
<dbReference type="Proteomes" id="UP000483362">
    <property type="component" value="Unassembled WGS sequence"/>
</dbReference>
<evidence type="ECO:0000256" key="11">
    <source>
        <dbReference type="ARBA" id="ARBA00048366"/>
    </source>
</evidence>
<dbReference type="GO" id="GO:0061710">
    <property type="term" value="F:L-threonylcarbamoyladenylate synthase"/>
    <property type="evidence" value="ECO:0007669"/>
    <property type="project" value="UniProtKB-EC"/>
</dbReference>
<evidence type="ECO:0000256" key="4">
    <source>
        <dbReference type="ARBA" id="ARBA00022490"/>
    </source>
</evidence>
<comment type="catalytic activity">
    <reaction evidence="11">
        <text>L-threonine + hydrogencarbonate + ATP = L-threonylcarbamoyladenylate + diphosphate + H2O</text>
        <dbReference type="Rhea" id="RHEA:36407"/>
        <dbReference type="ChEBI" id="CHEBI:15377"/>
        <dbReference type="ChEBI" id="CHEBI:17544"/>
        <dbReference type="ChEBI" id="CHEBI:30616"/>
        <dbReference type="ChEBI" id="CHEBI:33019"/>
        <dbReference type="ChEBI" id="CHEBI:57926"/>
        <dbReference type="ChEBI" id="CHEBI:73682"/>
        <dbReference type="EC" id="2.7.7.87"/>
    </reaction>
</comment>
<accession>A0A6L5X875</accession>
<dbReference type="AlphaFoldDB" id="A0A6L5X875"/>
<dbReference type="GO" id="GO:0008033">
    <property type="term" value="P:tRNA processing"/>
    <property type="evidence" value="ECO:0007669"/>
    <property type="project" value="UniProtKB-KW"/>
</dbReference>
<dbReference type="Pfam" id="PF01300">
    <property type="entry name" value="Sua5_yciO_yrdC"/>
    <property type="match status" value="1"/>
</dbReference>
<comment type="subcellular location">
    <subcellularLocation>
        <location evidence="1">Cytoplasm</location>
    </subcellularLocation>
</comment>
<dbReference type="PANTHER" id="PTHR17490:SF16">
    <property type="entry name" value="THREONYLCARBAMOYL-AMP SYNTHASE"/>
    <property type="match status" value="1"/>
</dbReference>
<protein>
    <recommendedName>
        <fullName evidence="10">L-threonylcarbamoyladenylate synthase</fullName>
        <ecNumber evidence="3">2.7.7.87</ecNumber>
    </recommendedName>
    <alternativeName>
        <fullName evidence="10">L-threonylcarbamoyladenylate synthase</fullName>
    </alternativeName>
</protein>
<keyword evidence="5" id="KW-0808">Transferase</keyword>
<keyword evidence="6" id="KW-0819">tRNA processing</keyword>
<dbReference type="GO" id="GO:0000049">
    <property type="term" value="F:tRNA binding"/>
    <property type="evidence" value="ECO:0007669"/>
    <property type="project" value="TreeGrafter"/>
</dbReference>
<reference evidence="13 14" key="1">
    <citation type="submission" date="2019-08" db="EMBL/GenBank/DDBJ databases">
        <title>In-depth cultivation of the pig gut microbiome towards novel bacterial diversity and tailored functional studies.</title>
        <authorList>
            <person name="Wylensek D."/>
            <person name="Hitch T.C.A."/>
            <person name="Clavel T."/>
        </authorList>
    </citation>
    <scope>NUCLEOTIDE SEQUENCE [LARGE SCALE GENOMIC DNA]</scope>
    <source>
        <strain evidence="13 14">Oil-RF-744-WCA-WT-10</strain>
    </source>
</reference>
<keyword evidence="4" id="KW-0963">Cytoplasm</keyword>
<dbReference type="GO" id="GO:0005737">
    <property type="term" value="C:cytoplasm"/>
    <property type="evidence" value="ECO:0007669"/>
    <property type="project" value="UniProtKB-SubCell"/>
</dbReference>
<keyword evidence="14" id="KW-1185">Reference proteome</keyword>
<organism evidence="13 14">
    <name type="scientific">Sodaliphilus pleomorphus</name>
    <dbReference type="NCBI Taxonomy" id="2606626"/>
    <lineage>
        <taxon>Bacteria</taxon>
        <taxon>Pseudomonadati</taxon>
        <taxon>Bacteroidota</taxon>
        <taxon>Bacteroidia</taxon>
        <taxon>Bacteroidales</taxon>
        <taxon>Muribaculaceae</taxon>
        <taxon>Sodaliphilus</taxon>
    </lineage>
</organism>
<name>A0A6L5X875_9BACT</name>
<evidence type="ECO:0000256" key="2">
    <source>
        <dbReference type="ARBA" id="ARBA00007663"/>
    </source>
</evidence>
<evidence type="ECO:0000256" key="1">
    <source>
        <dbReference type="ARBA" id="ARBA00004496"/>
    </source>
</evidence>
<evidence type="ECO:0000256" key="9">
    <source>
        <dbReference type="ARBA" id="ARBA00022840"/>
    </source>
</evidence>
<gene>
    <name evidence="13" type="ORF">FYJ29_01595</name>
</gene>
<dbReference type="EMBL" id="VULT01000002">
    <property type="protein sequence ID" value="MSS16471.1"/>
    <property type="molecule type" value="Genomic_DNA"/>
</dbReference>
<proteinExistence type="inferred from homology"/>
<dbReference type="PROSITE" id="PS51163">
    <property type="entry name" value="YRDC"/>
    <property type="match status" value="1"/>
</dbReference>
<evidence type="ECO:0000256" key="10">
    <source>
        <dbReference type="ARBA" id="ARBA00029774"/>
    </source>
</evidence>
<dbReference type="InterPro" id="IPR017945">
    <property type="entry name" value="DHBP_synth_RibB-like_a/b_dom"/>
</dbReference>
<dbReference type="GO" id="GO:0006450">
    <property type="term" value="P:regulation of translational fidelity"/>
    <property type="evidence" value="ECO:0007669"/>
    <property type="project" value="TreeGrafter"/>
</dbReference>
<dbReference type="Gene3D" id="3.90.870.10">
    <property type="entry name" value="DHBP synthase"/>
    <property type="match status" value="1"/>
</dbReference>
<dbReference type="SUPFAM" id="SSF55821">
    <property type="entry name" value="YrdC/RibB"/>
    <property type="match status" value="1"/>
</dbReference>
<evidence type="ECO:0000256" key="5">
    <source>
        <dbReference type="ARBA" id="ARBA00022679"/>
    </source>
</evidence>
<evidence type="ECO:0000313" key="13">
    <source>
        <dbReference type="EMBL" id="MSS16471.1"/>
    </source>
</evidence>
<dbReference type="PANTHER" id="PTHR17490">
    <property type="entry name" value="SUA5"/>
    <property type="match status" value="1"/>
</dbReference>
<dbReference type="GO" id="GO:0005524">
    <property type="term" value="F:ATP binding"/>
    <property type="evidence" value="ECO:0007669"/>
    <property type="project" value="UniProtKB-KW"/>
</dbReference>
<sequence length="186" mass="20369">MEEDITTCIEVLERGGLILYPTDTIWGIGCDATNPEAVKKVYRLKHRADNKALIVLLDSAEHLDHYVVDVPEMARELIDVAVKPLTIIYDGAYNLAPNLLGDNESVGIRISHEKFSQELCARFGKPVVSTSANVSGEPAAATFAQINPAIVQGVDYVVKYRQDDTAPHSASNIIMLSSDGTFKILR</sequence>
<evidence type="ECO:0000259" key="12">
    <source>
        <dbReference type="PROSITE" id="PS51163"/>
    </source>
</evidence>
<dbReference type="RefSeq" id="WP_154326957.1">
    <property type="nucleotide sequence ID" value="NZ_CP045696.1"/>
</dbReference>
<evidence type="ECO:0000256" key="7">
    <source>
        <dbReference type="ARBA" id="ARBA00022695"/>
    </source>
</evidence>
<evidence type="ECO:0000256" key="3">
    <source>
        <dbReference type="ARBA" id="ARBA00012584"/>
    </source>
</evidence>
<dbReference type="EC" id="2.7.7.87" evidence="3"/>
<keyword evidence="8" id="KW-0547">Nucleotide-binding</keyword>
<feature type="domain" description="YrdC-like" evidence="12">
    <location>
        <begin position="2"/>
        <end position="186"/>
    </location>
</feature>
<comment type="similarity">
    <text evidence="2">Belongs to the SUA5 family.</text>
</comment>
<dbReference type="NCBIfam" id="TIGR00057">
    <property type="entry name" value="L-threonylcarbamoyladenylate synthase"/>
    <property type="match status" value="1"/>
</dbReference>
<evidence type="ECO:0000313" key="14">
    <source>
        <dbReference type="Proteomes" id="UP000483362"/>
    </source>
</evidence>
<dbReference type="InterPro" id="IPR050156">
    <property type="entry name" value="TC-AMP_synthase_SUA5"/>
</dbReference>
<evidence type="ECO:0000256" key="6">
    <source>
        <dbReference type="ARBA" id="ARBA00022694"/>
    </source>
</evidence>
<dbReference type="GO" id="GO:0003725">
    <property type="term" value="F:double-stranded RNA binding"/>
    <property type="evidence" value="ECO:0007669"/>
    <property type="project" value="InterPro"/>
</dbReference>
<dbReference type="InterPro" id="IPR006070">
    <property type="entry name" value="Sua5-like_dom"/>
</dbReference>
<keyword evidence="9" id="KW-0067">ATP-binding</keyword>
<comment type="caution">
    <text evidence="13">The sequence shown here is derived from an EMBL/GenBank/DDBJ whole genome shotgun (WGS) entry which is preliminary data.</text>
</comment>
<keyword evidence="7" id="KW-0548">Nucleotidyltransferase</keyword>